<organism evidence="2 3">
    <name type="scientific">Mikania micrantha</name>
    <name type="common">bitter vine</name>
    <dbReference type="NCBI Taxonomy" id="192012"/>
    <lineage>
        <taxon>Eukaryota</taxon>
        <taxon>Viridiplantae</taxon>
        <taxon>Streptophyta</taxon>
        <taxon>Embryophyta</taxon>
        <taxon>Tracheophyta</taxon>
        <taxon>Spermatophyta</taxon>
        <taxon>Magnoliopsida</taxon>
        <taxon>eudicotyledons</taxon>
        <taxon>Gunneridae</taxon>
        <taxon>Pentapetalae</taxon>
        <taxon>asterids</taxon>
        <taxon>campanulids</taxon>
        <taxon>Asterales</taxon>
        <taxon>Asteraceae</taxon>
        <taxon>Asteroideae</taxon>
        <taxon>Heliantheae alliance</taxon>
        <taxon>Eupatorieae</taxon>
        <taxon>Mikania</taxon>
    </lineage>
</organism>
<reference evidence="2 3" key="1">
    <citation type="submission" date="2019-05" db="EMBL/GenBank/DDBJ databases">
        <title>Mikania micrantha, genome provides insights into the molecular mechanism of rapid growth.</title>
        <authorList>
            <person name="Liu B."/>
        </authorList>
    </citation>
    <scope>NUCLEOTIDE SEQUENCE [LARGE SCALE GENOMIC DNA]</scope>
    <source>
        <strain evidence="2">NLD-2019</strain>
        <tissue evidence="2">Leaf</tissue>
    </source>
</reference>
<proteinExistence type="predicted"/>
<dbReference type="EMBL" id="SZYD01000001">
    <property type="protein sequence ID" value="KAD7477172.1"/>
    <property type="molecule type" value="Genomic_DNA"/>
</dbReference>
<protein>
    <submittedName>
        <fullName evidence="2">Uncharacterized protein</fullName>
    </submittedName>
</protein>
<dbReference type="Proteomes" id="UP000326396">
    <property type="component" value="Linkage Group LG1"/>
</dbReference>
<evidence type="ECO:0000313" key="3">
    <source>
        <dbReference type="Proteomes" id="UP000326396"/>
    </source>
</evidence>
<feature type="region of interest" description="Disordered" evidence="1">
    <location>
        <begin position="80"/>
        <end position="139"/>
    </location>
</feature>
<gene>
    <name evidence="2" type="ORF">E3N88_00308</name>
</gene>
<feature type="compositionally biased region" description="Basic residues" evidence="1">
    <location>
        <begin position="85"/>
        <end position="100"/>
    </location>
</feature>
<feature type="compositionally biased region" description="Basic residues" evidence="1">
    <location>
        <begin position="107"/>
        <end position="136"/>
    </location>
</feature>
<name>A0A5N6PY30_9ASTR</name>
<keyword evidence="3" id="KW-1185">Reference proteome</keyword>
<comment type="caution">
    <text evidence="2">The sequence shown here is derived from an EMBL/GenBank/DDBJ whole genome shotgun (WGS) entry which is preliminary data.</text>
</comment>
<evidence type="ECO:0000256" key="1">
    <source>
        <dbReference type="SAM" id="MobiDB-lite"/>
    </source>
</evidence>
<dbReference type="AlphaFoldDB" id="A0A5N6PY30"/>
<evidence type="ECO:0000313" key="2">
    <source>
        <dbReference type="EMBL" id="KAD7477172.1"/>
    </source>
</evidence>
<sequence length="170" mass="20189">MSSRYAVRRNKVFAVREGFRGFPAYFVIAIRDEFLNLSPRYGWLSYHEFQRSSTPTDVQNCIKSKDIHKVNEALLTTEKEEKPPKRVAGRGAIRNRRSKSCRNSNSLHRKRSRRRRRIGSRRKGSSRMRKGRRRSLSSRWEIGRVRKGGRRDYVNEGKRNLTIIFHSVFY</sequence>
<accession>A0A5N6PY30</accession>